<dbReference type="Proteomes" id="UP000649753">
    <property type="component" value="Unassembled WGS sequence"/>
</dbReference>
<dbReference type="EMBL" id="JADBEB010000001">
    <property type="protein sequence ID" value="MBE1486283.1"/>
    <property type="molecule type" value="Genomic_DNA"/>
</dbReference>
<dbReference type="RefSeq" id="WP_192766332.1">
    <property type="nucleotide sequence ID" value="NZ_JADBEB010000001.1"/>
</dbReference>
<protein>
    <submittedName>
        <fullName evidence="1">Uncharacterized protein</fullName>
    </submittedName>
</protein>
<gene>
    <name evidence="1" type="ORF">H4W31_001921</name>
</gene>
<dbReference type="AlphaFoldDB" id="A0A927QY88"/>
<reference evidence="1" key="1">
    <citation type="submission" date="2020-10" db="EMBL/GenBank/DDBJ databases">
        <title>Sequencing the genomes of 1000 actinobacteria strains.</title>
        <authorList>
            <person name="Klenk H.-P."/>
        </authorList>
    </citation>
    <scope>NUCLEOTIDE SEQUENCE</scope>
    <source>
        <strain evidence="1">DSM 46832</strain>
    </source>
</reference>
<name>A0A927QY88_9ACTN</name>
<accession>A0A927QY88</accession>
<sequence>MLDDAEPNDDVAELLTASKGLIKLMMSAKSQVKINCGHHFRGPTLAHAR</sequence>
<evidence type="ECO:0000313" key="2">
    <source>
        <dbReference type="Proteomes" id="UP000649753"/>
    </source>
</evidence>
<organism evidence="1 2">
    <name type="scientific">Plantactinospora soyae</name>
    <dbReference type="NCBI Taxonomy" id="1544732"/>
    <lineage>
        <taxon>Bacteria</taxon>
        <taxon>Bacillati</taxon>
        <taxon>Actinomycetota</taxon>
        <taxon>Actinomycetes</taxon>
        <taxon>Micromonosporales</taxon>
        <taxon>Micromonosporaceae</taxon>
        <taxon>Plantactinospora</taxon>
    </lineage>
</organism>
<proteinExistence type="predicted"/>
<keyword evidence="2" id="KW-1185">Reference proteome</keyword>
<comment type="caution">
    <text evidence="1">The sequence shown here is derived from an EMBL/GenBank/DDBJ whole genome shotgun (WGS) entry which is preliminary data.</text>
</comment>
<evidence type="ECO:0000313" key="1">
    <source>
        <dbReference type="EMBL" id="MBE1486283.1"/>
    </source>
</evidence>